<evidence type="ECO:0000256" key="1">
    <source>
        <dbReference type="ARBA" id="ARBA00022723"/>
    </source>
</evidence>
<keyword evidence="2" id="KW-0408">Iron</keyword>
<dbReference type="Proteomes" id="UP000243459">
    <property type="component" value="Chromosome 10"/>
</dbReference>
<dbReference type="EMBL" id="CM007390">
    <property type="protein sequence ID" value="ONK56030.1"/>
    <property type="molecule type" value="Genomic_DNA"/>
</dbReference>
<dbReference type="GO" id="GO:0016125">
    <property type="term" value="P:sterol metabolic process"/>
    <property type="evidence" value="ECO:0007669"/>
    <property type="project" value="TreeGrafter"/>
</dbReference>
<organism evidence="3 4">
    <name type="scientific">Asparagus officinalis</name>
    <name type="common">Garden asparagus</name>
    <dbReference type="NCBI Taxonomy" id="4686"/>
    <lineage>
        <taxon>Eukaryota</taxon>
        <taxon>Viridiplantae</taxon>
        <taxon>Streptophyta</taxon>
        <taxon>Embryophyta</taxon>
        <taxon>Tracheophyta</taxon>
        <taxon>Spermatophyta</taxon>
        <taxon>Magnoliopsida</taxon>
        <taxon>Liliopsida</taxon>
        <taxon>Asparagales</taxon>
        <taxon>Asparagaceae</taxon>
        <taxon>Asparagoideae</taxon>
        <taxon>Asparagus</taxon>
    </lineage>
</organism>
<dbReference type="Gene3D" id="1.10.630.10">
    <property type="entry name" value="Cytochrome P450"/>
    <property type="match status" value="1"/>
</dbReference>
<dbReference type="Pfam" id="PF00067">
    <property type="entry name" value="p450"/>
    <property type="match status" value="1"/>
</dbReference>
<dbReference type="PANTHER" id="PTHR24286:SF169">
    <property type="entry name" value="CYTOCHROME P450 85A1"/>
    <property type="match status" value="1"/>
</dbReference>
<dbReference type="GO" id="GO:0009647">
    <property type="term" value="P:skotomorphogenesis"/>
    <property type="evidence" value="ECO:0007669"/>
    <property type="project" value="EnsemblPlants"/>
</dbReference>
<dbReference type="GO" id="GO:0004497">
    <property type="term" value="F:monooxygenase activity"/>
    <property type="evidence" value="ECO:0007669"/>
    <property type="project" value="EnsemblPlants"/>
</dbReference>
<gene>
    <name evidence="3" type="ORF">A4U43_C10F3410</name>
</gene>
<keyword evidence="1" id="KW-0479">Metal-binding</keyword>
<proteinExistence type="predicted"/>
<name>A0A5P1E0B7_ASPOF</name>
<dbReference type="PANTHER" id="PTHR24286">
    <property type="entry name" value="CYTOCHROME P450 26"/>
    <property type="match status" value="1"/>
</dbReference>
<dbReference type="GO" id="GO:0010268">
    <property type="term" value="P:brassinosteroid homeostasis"/>
    <property type="evidence" value="ECO:0007669"/>
    <property type="project" value="EnsemblPlants"/>
</dbReference>
<dbReference type="GO" id="GO:0001578">
    <property type="term" value="P:microtubule bundle formation"/>
    <property type="evidence" value="ECO:0007669"/>
    <property type="project" value="EnsemblPlants"/>
</dbReference>
<reference evidence="4" key="1">
    <citation type="journal article" date="2017" name="Nat. Commun.">
        <title>The asparagus genome sheds light on the origin and evolution of a young Y chromosome.</title>
        <authorList>
            <person name="Harkess A."/>
            <person name="Zhou J."/>
            <person name="Xu C."/>
            <person name="Bowers J.E."/>
            <person name="Van der Hulst R."/>
            <person name="Ayyampalayam S."/>
            <person name="Mercati F."/>
            <person name="Riccardi P."/>
            <person name="McKain M.R."/>
            <person name="Kakrana A."/>
            <person name="Tang H."/>
            <person name="Ray J."/>
            <person name="Groenendijk J."/>
            <person name="Arikit S."/>
            <person name="Mathioni S.M."/>
            <person name="Nakano M."/>
            <person name="Shan H."/>
            <person name="Telgmann-Rauber A."/>
            <person name="Kanno A."/>
            <person name="Yue Z."/>
            <person name="Chen H."/>
            <person name="Li W."/>
            <person name="Chen Y."/>
            <person name="Xu X."/>
            <person name="Zhang Y."/>
            <person name="Luo S."/>
            <person name="Chen H."/>
            <person name="Gao J."/>
            <person name="Mao Z."/>
            <person name="Pires J.C."/>
            <person name="Luo M."/>
            <person name="Kudrna D."/>
            <person name="Wing R.A."/>
            <person name="Meyers B.C."/>
            <person name="Yi K."/>
            <person name="Kong H."/>
            <person name="Lavrijsen P."/>
            <person name="Sunseri F."/>
            <person name="Falavigna A."/>
            <person name="Ye Y."/>
            <person name="Leebens-Mack J.H."/>
            <person name="Chen G."/>
        </authorList>
    </citation>
    <scope>NUCLEOTIDE SEQUENCE [LARGE SCALE GENOMIC DNA]</scope>
    <source>
        <strain evidence="4">cv. DH0086</strain>
    </source>
</reference>
<evidence type="ECO:0000256" key="2">
    <source>
        <dbReference type="ARBA" id="ARBA00023004"/>
    </source>
</evidence>
<dbReference type="GO" id="GO:0016705">
    <property type="term" value="F:oxidoreductase activity, acting on paired donors, with incorporation or reduction of molecular oxygen"/>
    <property type="evidence" value="ECO:0007669"/>
    <property type="project" value="InterPro"/>
</dbReference>
<dbReference type="AlphaFoldDB" id="A0A5P1E0B7"/>
<dbReference type="InterPro" id="IPR001128">
    <property type="entry name" value="Cyt_P450"/>
</dbReference>
<dbReference type="Gramene" id="ONK56030">
    <property type="protein sequence ID" value="ONK56030"/>
    <property type="gene ID" value="A4U43_C10F3410"/>
</dbReference>
<dbReference type="SUPFAM" id="SSF48264">
    <property type="entry name" value="Cytochrome P450"/>
    <property type="match status" value="1"/>
</dbReference>
<accession>A0A5P1E0B7</accession>
<dbReference type="OMA" id="HIRILNY"/>
<dbReference type="GO" id="GO:0016132">
    <property type="term" value="P:brassinosteroid biosynthetic process"/>
    <property type="evidence" value="ECO:0007669"/>
    <property type="project" value="TreeGrafter"/>
</dbReference>
<dbReference type="InterPro" id="IPR036396">
    <property type="entry name" value="Cyt_P450_sf"/>
</dbReference>
<evidence type="ECO:0000313" key="3">
    <source>
        <dbReference type="EMBL" id="ONK56030.1"/>
    </source>
</evidence>
<dbReference type="GO" id="GO:0005506">
    <property type="term" value="F:iron ion binding"/>
    <property type="evidence" value="ECO:0007669"/>
    <property type="project" value="InterPro"/>
</dbReference>
<evidence type="ECO:0008006" key="5">
    <source>
        <dbReference type="Google" id="ProtNLM"/>
    </source>
</evidence>
<sequence>MAFLLMLKQIANTETSPFDEAIKIELFQLFIGVYSLPIELPGTKYYHAVKARKKITRMFTEIIEERRSSPSLHQDMLDHLLRSDEGSKAKITNNEVIDLAIAVMYAGYDSVSMTSMLAVKYLHDHPKALEALRNEHLEIRKGKLPEDAVNWSDYKSMNFTRAVIFETLRISSLVNGVLRKTTQDIEMRGFVIPKGWKIFLYFAEINDDPESSSFNPWKWMYQLRLFLDAENG</sequence>
<protein>
    <recommendedName>
        <fullName evidence="5">Cytochrome P450</fullName>
    </recommendedName>
</protein>
<evidence type="ECO:0000313" key="4">
    <source>
        <dbReference type="Proteomes" id="UP000243459"/>
    </source>
</evidence>
<keyword evidence="4" id="KW-1185">Reference proteome</keyword>
<dbReference type="GO" id="GO:0020037">
    <property type="term" value="F:heme binding"/>
    <property type="evidence" value="ECO:0007669"/>
    <property type="project" value="InterPro"/>
</dbReference>